<keyword evidence="2" id="KW-1185">Reference proteome</keyword>
<organism evidence="1 2">
    <name type="scientific">Natranaerovirga hydrolytica</name>
    <dbReference type="NCBI Taxonomy" id="680378"/>
    <lineage>
        <taxon>Bacteria</taxon>
        <taxon>Bacillati</taxon>
        <taxon>Bacillota</taxon>
        <taxon>Clostridia</taxon>
        <taxon>Lachnospirales</taxon>
        <taxon>Natranaerovirgaceae</taxon>
        <taxon>Natranaerovirga</taxon>
    </lineage>
</organism>
<proteinExistence type="predicted"/>
<dbReference type="AlphaFoldDB" id="A0A4R1MJJ2"/>
<protein>
    <submittedName>
        <fullName evidence="1">Uncharacterized protein</fullName>
    </submittedName>
</protein>
<evidence type="ECO:0000313" key="2">
    <source>
        <dbReference type="Proteomes" id="UP000294545"/>
    </source>
</evidence>
<gene>
    <name evidence="1" type="ORF">EDC19_2042</name>
</gene>
<sequence length="47" mass="5690">MLIDLTEEFVEFLSDLLQEKAITEEQFKILAEKKLEFIERNKIMLMQ</sequence>
<dbReference type="Proteomes" id="UP000294545">
    <property type="component" value="Unassembled WGS sequence"/>
</dbReference>
<comment type="caution">
    <text evidence="1">The sequence shown here is derived from an EMBL/GenBank/DDBJ whole genome shotgun (WGS) entry which is preliminary data.</text>
</comment>
<dbReference type="EMBL" id="SMGQ01000013">
    <property type="protein sequence ID" value="TCK92886.1"/>
    <property type="molecule type" value="Genomic_DNA"/>
</dbReference>
<accession>A0A4R1MJJ2</accession>
<reference evidence="1 2" key="1">
    <citation type="submission" date="2019-03" db="EMBL/GenBank/DDBJ databases">
        <title>Genomic Encyclopedia of Type Strains, Phase IV (KMG-IV): sequencing the most valuable type-strain genomes for metagenomic binning, comparative biology and taxonomic classification.</title>
        <authorList>
            <person name="Goeker M."/>
        </authorList>
    </citation>
    <scope>NUCLEOTIDE SEQUENCE [LARGE SCALE GENOMIC DNA]</scope>
    <source>
        <strain evidence="1 2">DSM 24176</strain>
    </source>
</reference>
<evidence type="ECO:0000313" key="1">
    <source>
        <dbReference type="EMBL" id="TCK92886.1"/>
    </source>
</evidence>
<name>A0A4R1MJJ2_9FIRM</name>